<dbReference type="RefSeq" id="XP_022257996.1">
    <property type="nucleotide sequence ID" value="XM_022402288.1"/>
</dbReference>
<evidence type="ECO:0000313" key="3">
    <source>
        <dbReference type="RefSeq" id="XP_022257991.1"/>
    </source>
</evidence>
<protein>
    <submittedName>
        <fullName evidence="3 4">Uncharacterized protein LOC106472770 isoform X1</fullName>
    </submittedName>
</protein>
<name>A0ABM1TQ35_LIMPO</name>
<feature type="region of interest" description="Disordered" evidence="1">
    <location>
        <begin position="314"/>
        <end position="354"/>
    </location>
</feature>
<evidence type="ECO:0000313" key="2">
    <source>
        <dbReference type="Proteomes" id="UP000694941"/>
    </source>
</evidence>
<organism evidence="2 3">
    <name type="scientific">Limulus polyphemus</name>
    <name type="common">Atlantic horseshoe crab</name>
    <dbReference type="NCBI Taxonomy" id="6850"/>
    <lineage>
        <taxon>Eukaryota</taxon>
        <taxon>Metazoa</taxon>
        <taxon>Ecdysozoa</taxon>
        <taxon>Arthropoda</taxon>
        <taxon>Chelicerata</taxon>
        <taxon>Merostomata</taxon>
        <taxon>Xiphosura</taxon>
        <taxon>Limulidae</taxon>
        <taxon>Limulus</taxon>
    </lineage>
</organism>
<feature type="compositionally biased region" description="Polar residues" evidence="1">
    <location>
        <begin position="323"/>
        <end position="338"/>
    </location>
</feature>
<feature type="region of interest" description="Disordered" evidence="1">
    <location>
        <begin position="265"/>
        <end position="287"/>
    </location>
</feature>
<keyword evidence="2" id="KW-1185">Reference proteome</keyword>
<gene>
    <name evidence="3 4" type="primary">LOC106472770</name>
</gene>
<proteinExistence type="predicted"/>
<reference evidence="3 4" key="1">
    <citation type="submission" date="2025-05" db="UniProtKB">
        <authorList>
            <consortium name="RefSeq"/>
        </authorList>
    </citation>
    <scope>IDENTIFICATION</scope>
    <source>
        <tissue evidence="3 4">Muscle</tissue>
    </source>
</reference>
<evidence type="ECO:0000256" key="1">
    <source>
        <dbReference type="SAM" id="MobiDB-lite"/>
    </source>
</evidence>
<dbReference type="Proteomes" id="UP000694941">
    <property type="component" value="Unplaced"/>
</dbReference>
<accession>A0ABM1TQ35</accession>
<sequence>MGTCYSRKITSEDLYYYNLPMEPPKSGHAPRSIRSSPYNRNVTDSCGLALKKRPLLGSKLPHLGRLNFASEKHSGFSENASLSSNLNKNRPSKLHILVPSSAKSLGRNKISPSSPSSSSLTAISQINQENKTLSPTNANFVKSKPESVDSNFNKCNTKNLHMIDNNDNISSNILHTSKNHTVSNIKSEQDIEKFEEIFKKPPSVNLFYSSSSQYYSEPAQNIHNQSIGKEGMGDHLQKSGLPIRTFQKPSKLTSFISGIRKPQERQLKGKIVSTSDMPQKETGTIEKKLSDNSYNVISTKDLLKDEKLQQVEYLSQPKKNKSDSPSLLNSQETCINSSGKHRDRDSGLGNSFSEMGIKAEDSDTLKDAEHFSSFEGSPVFNKSYEPSLENLKFQNSATSIQATQSQLLSRIPSSSRQNQFQANTSAYRCDKKEDCQQKSTRIIENSFPQSYGSFRGILAYRKIPPMKFDEGQTHWKKFQGSSSQNTKRSYLPSNLPNIPKPAISKCEKQISSENQITVIATTSEKTHEDRQHEQIDSDDGCLSSLLLQTSEREKSHMSTSQVSQNTTDSTLEEQSCFSLTYESDNREFLIDDEIADQPGLVTFGCGKYYPSGLTSTLQESVTELSALQENWKNSYKNKSAFNFGNSLKSCSDIASSCSSLASDDMMLDFEANDSFDVASINTGSIHRRKGQHRNANTTFNNTSSYEQQFECRVRSVSQPTPMSFHYPQSESDDGSVKLDVPTYKLICQDMNSIKTQLLHLKSVLHEAETLNPFDTSTAENVFYQNLVNSDLPSGYLMGKESIDVESPKSRSALTLENSDLRRQVILLQEQLEEKDCVIRLLQQQMTECTAATDKSETFLEGNKCNSATQTERVKSWISSQNPERSYDDSSATLVSLKRKISSQVPRKTVDVQKKKDEKWKTAGVRRLQSVKNVLMSSQC</sequence>
<dbReference type="GeneID" id="106472770"/>
<evidence type="ECO:0000313" key="4">
    <source>
        <dbReference type="RefSeq" id="XP_022257996.1"/>
    </source>
</evidence>
<dbReference type="RefSeq" id="XP_022257991.1">
    <property type="nucleotide sequence ID" value="XM_022402283.1"/>
</dbReference>